<sequence>HFFTHIPQPIHRTSDMKEILSVGLTSIHNLPDRLRSNEKLHYQKDFRPTISKFLTFLHSWAHLFGLQRLASTIAIRVILSAMILGRRG</sequence>
<accession>A0A6A4IHH1</accession>
<dbReference type="AlphaFoldDB" id="A0A6A4IHH1"/>
<feature type="non-terminal residue" evidence="1">
    <location>
        <position position="88"/>
    </location>
</feature>
<dbReference type="EMBL" id="ML769393">
    <property type="protein sequence ID" value="KAE9408035.1"/>
    <property type="molecule type" value="Genomic_DNA"/>
</dbReference>
<name>A0A6A4IHH1_9AGAR</name>
<evidence type="ECO:0000313" key="1">
    <source>
        <dbReference type="EMBL" id="KAE9408035.1"/>
    </source>
</evidence>
<keyword evidence="2" id="KW-1185">Reference proteome</keyword>
<gene>
    <name evidence="1" type="ORF">BT96DRAFT_763967</name>
</gene>
<feature type="non-terminal residue" evidence="1">
    <location>
        <position position="1"/>
    </location>
</feature>
<organism evidence="1 2">
    <name type="scientific">Gymnopus androsaceus JB14</name>
    <dbReference type="NCBI Taxonomy" id="1447944"/>
    <lineage>
        <taxon>Eukaryota</taxon>
        <taxon>Fungi</taxon>
        <taxon>Dikarya</taxon>
        <taxon>Basidiomycota</taxon>
        <taxon>Agaricomycotina</taxon>
        <taxon>Agaricomycetes</taxon>
        <taxon>Agaricomycetidae</taxon>
        <taxon>Agaricales</taxon>
        <taxon>Marasmiineae</taxon>
        <taxon>Omphalotaceae</taxon>
        <taxon>Gymnopus</taxon>
    </lineage>
</organism>
<dbReference type="Proteomes" id="UP000799118">
    <property type="component" value="Unassembled WGS sequence"/>
</dbReference>
<dbReference type="OrthoDB" id="7392499at2759"/>
<reference evidence="1" key="1">
    <citation type="journal article" date="2019" name="Environ. Microbiol.">
        <title>Fungal ecological strategies reflected in gene transcription - a case study of two litter decomposers.</title>
        <authorList>
            <person name="Barbi F."/>
            <person name="Kohler A."/>
            <person name="Barry K."/>
            <person name="Baskaran P."/>
            <person name="Daum C."/>
            <person name="Fauchery L."/>
            <person name="Ihrmark K."/>
            <person name="Kuo A."/>
            <person name="LaButti K."/>
            <person name="Lipzen A."/>
            <person name="Morin E."/>
            <person name="Grigoriev I.V."/>
            <person name="Henrissat B."/>
            <person name="Lindahl B."/>
            <person name="Martin F."/>
        </authorList>
    </citation>
    <scope>NUCLEOTIDE SEQUENCE</scope>
    <source>
        <strain evidence="1">JB14</strain>
    </source>
</reference>
<evidence type="ECO:0000313" key="2">
    <source>
        <dbReference type="Proteomes" id="UP000799118"/>
    </source>
</evidence>
<proteinExistence type="predicted"/>
<protein>
    <submittedName>
        <fullName evidence="1">Uncharacterized protein</fullName>
    </submittedName>
</protein>